<feature type="domain" description="Carboxylesterase type B" evidence="2">
    <location>
        <begin position="1"/>
        <end position="70"/>
    </location>
</feature>
<protein>
    <recommendedName>
        <fullName evidence="2">Carboxylesterase type B domain-containing protein</fullName>
    </recommendedName>
</protein>
<proteinExistence type="predicted"/>
<evidence type="ECO:0000259" key="2">
    <source>
        <dbReference type="Pfam" id="PF00135"/>
    </source>
</evidence>
<comment type="caution">
    <text evidence="3">The sequence shown here is derived from an EMBL/GenBank/DDBJ whole genome shotgun (WGS) entry which is preliminary data.</text>
</comment>
<sequence>MSFFQGGGFLSNFDTKFNGSHAAFGNMVVIQVNYLVGPYGFLQSKKFLANCSLNNGHEDFILSLKWTNQALEVIHIVALAVGHSARAMPRAFPLAAFVDNKPRYVKVPSWSPCPWRHSEPWIRDVLALHADQCQFTPHFDDDLVKSLCSPGMTQGSIKIPVIAGTCTNEGTKNVPQDSNRTAESPEFINNQASGVL</sequence>
<dbReference type="Gene3D" id="3.40.50.1820">
    <property type="entry name" value="alpha/beta hydrolase"/>
    <property type="match status" value="1"/>
</dbReference>
<organism evidence="3 4">
    <name type="scientific">Phialemonium thermophilum</name>
    <dbReference type="NCBI Taxonomy" id="223376"/>
    <lineage>
        <taxon>Eukaryota</taxon>
        <taxon>Fungi</taxon>
        <taxon>Dikarya</taxon>
        <taxon>Ascomycota</taxon>
        <taxon>Pezizomycotina</taxon>
        <taxon>Sordariomycetes</taxon>
        <taxon>Sordariomycetidae</taxon>
        <taxon>Cephalothecales</taxon>
        <taxon>Cephalothecaceae</taxon>
        <taxon>Phialemonium</taxon>
    </lineage>
</organism>
<name>A0ABR3WU26_9PEZI</name>
<accession>A0ABR3WU26</accession>
<evidence type="ECO:0000256" key="1">
    <source>
        <dbReference type="SAM" id="MobiDB-lite"/>
    </source>
</evidence>
<dbReference type="SUPFAM" id="SSF53474">
    <property type="entry name" value="alpha/beta-Hydrolases"/>
    <property type="match status" value="1"/>
</dbReference>
<dbReference type="InterPro" id="IPR029058">
    <property type="entry name" value="AB_hydrolase_fold"/>
</dbReference>
<dbReference type="EMBL" id="JAZHXJ010000252">
    <property type="protein sequence ID" value="KAL1866969.1"/>
    <property type="molecule type" value="Genomic_DNA"/>
</dbReference>
<keyword evidence="4" id="KW-1185">Reference proteome</keyword>
<dbReference type="Pfam" id="PF00135">
    <property type="entry name" value="COesterase"/>
    <property type="match status" value="1"/>
</dbReference>
<dbReference type="Proteomes" id="UP001586593">
    <property type="component" value="Unassembled WGS sequence"/>
</dbReference>
<reference evidence="3 4" key="1">
    <citation type="journal article" date="2024" name="Commun. Biol.">
        <title>Comparative genomic analysis of thermophilic fungi reveals convergent evolutionary adaptations and gene losses.</title>
        <authorList>
            <person name="Steindorff A.S."/>
            <person name="Aguilar-Pontes M.V."/>
            <person name="Robinson A.J."/>
            <person name="Andreopoulos B."/>
            <person name="LaButti K."/>
            <person name="Kuo A."/>
            <person name="Mondo S."/>
            <person name="Riley R."/>
            <person name="Otillar R."/>
            <person name="Haridas S."/>
            <person name="Lipzen A."/>
            <person name="Grimwood J."/>
            <person name="Schmutz J."/>
            <person name="Clum A."/>
            <person name="Reid I.D."/>
            <person name="Moisan M.C."/>
            <person name="Butler G."/>
            <person name="Nguyen T.T.M."/>
            <person name="Dewar K."/>
            <person name="Conant G."/>
            <person name="Drula E."/>
            <person name="Henrissat B."/>
            <person name="Hansel C."/>
            <person name="Singer S."/>
            <person name="Hutchinson M.I."/>
            <person name="de Vries R.P."/>
            <person name="Natvig D.O."/>
            <person name="Powell A.J."/>
            <person name="Tsang A."/>
            <person name="Grigoriev I.V."/>
        </authorList>
    </citation>
    <scope>NUCLEOTIDE SEQUENCE [LARGE SCALE GENOMIC DNA]</scope>
    <source>
        <strain evidence="3 4">ATCC 24622</strain>
    </source>
</reference>
<dbReference type="InterPro" id="IPR002018">
    <property type="entry name" value="CarbesteraseB"/>
</dbReference>
<gene>
    <name evidence="3" type="ORF">VTK73DRAFT_4438</name>
</gene>
<evidence type="ECO:0000313" key="4">
    <source>
        <dbReference type="Proteomes" id="UP001586593"/>
    </source>
</evidence>
<evidence type="ECO:0000313" key="3">
    <source>
        <dbReference type="EMBL" id="KAL1866969.1"/>
    </source>
</evidence>
<feature type="region of interest" description="Disordered" evidence="1">
    <location>
        <begin position="168"/>
        <end position="196"/>
    </location>
</feature>